<dbReference type="InterPro" id="IPR002110">
    <property type="entry name" value="Ankyrin_rpt"/>
</dbReference>
<dbReference type="Gene3D" id="3.40.1190.20">
    <property type="match status" value="1"/>
</dbReference>
<dbReference type="Gene3D" id="3.40.50.10140">
    <property type="entry name" value="Toll/interleukin-1 receptor homology (TIR) domain"/>
    <property type="match status" value="1"/>
</dbReference>
<organism evidence="3 4">
    <name type="scientific">Chrysochromulina tobinii</name>
    <dbReference type="NCBI Taxonomy" id="1460289"/>
    <lineage>
        <taxon>Eukaryota</taxon>
        <taxon>Haptista</taxon>
        <taxon>Haptophyta</taxon>
        <taxon>Prymnesiophyceae</taxon>
        <taxon>Prymnesiales</taxon>
        <taxon>Chrysochromulinaceae</taxon>
        <taxon>Chrysochromulina</taxon>
    </lineage>
</organism>
<dbReference type="SUPFAM" id="SSF48403">
    <property type="entry name" value="Ankyrin repeat"/>
    <property type="match status" value="1"/>
</dbReference>
<dbReference type="EMBL" id="JWZX01001269">
    <property type="protein sequence ID" value="KOO34281.1"/>
    <property type="molecule type" value="Genomic_DNA"/>
</dbReference>
<evidence type="ECO:0000256" key="1">
    <source>
        <dbReference type="PROSITE-ProRule" id="PRU00023"/>
    </source>
</evidence>
<dbReference type="GO" id="GO:0016301">
    <property type="term" value="F:kinase activity"/>
    <property type="evidence" value="ECO:0007669"/>
    <property type="project" value="InterPro"/>
</dbReference>
<dbReference type="OrthoDB" id="185373at2759"/>
<name>A0A0M0K5Y9_9EUKA</name>
<dbReference type="Gene3D" id="1.25.40.20">
    <property type="entry name" value="Ankyrin repeat-containing domain"/>
    <property type="match status" value="1"/>
</dbReference>
<dbReference type="PROSITE" id="PS50297">
    <property type="entry name" value="ANK_REP_REGION"/>
    <property type="match status" value="1"/>
</dbReference>
<feature type="compositionally biased region" description="Polar residues" evidence="2">
    <location>
        <begin position="486"/>
        <end position="498"/>
    </location>
</feature>
<dbReference type="Proteomes" id="UP000037460">
    <property type="component" value="Unassembled WGS sequence"/>
</dbReference>
<accession>A0A0M0K5Y9</accession>
<dbReference type="InterPro" id="IPR036770">
    <property type="entry name" value="Ankyrin_rpt-contain_sf"/>
</dbReference>
<dbReference type="InterPro" id="IPR029056">
    <property type="entry name" value="Ribokinase-like"/>
</dbReference>
<dbReference type="InterPro" id="IPR002173">
    <property type="entry name" value="Carboh/pur_kinase_PfkB_CS"/>
</dbReference>
<feature type="repeat" description="ANK" evidence="1">
    <location>
        <begin position="568"/>
        <end position="591"/>
    </location>
</feature>
<dbReference type="SUPFAM" id="SSF53613">
    <property type="entry name" value="Ribokinase-like"/>
    <property type="match status" value="1"/>
</dbReference>
<evidence type="ECO:0000313" key="4">
    <source>
        <dbReference type="Proteomes" id="UP000037460"/>
    </source>
</evidence>
<keyword evidence="4" id="KW-1185">Reference proteome</keyword>
<dbReference type="SUPFAM" id="SSF52200">
    <property type="entry name" value="Toll/Interleukin receptor TIR domain"/>
    <property type="match status" value="1"/>
</dbReference>
<sequence>MQRAASAEWRERVQHNASGVSEATAEAKAEAAAAEEEEAREPAAKAQELPVAMEAKGRATFDEAHPRSYNGLRAVEHREAGVANERIESPSIKRDVIGAGDAFFAGFAAGWCHRLTTTQSMLWAYGAGQLCALEPGGQLGGDRDELLTVLRYEMGDVADQVMQLRPGDLSSMDASMDASGTVPALDRADDGRLPAPGAHDVLSDANFLRQNVLHIAVMRGSIKYIPPIGSKELPLAELRAMLAQKDALGYTPLQRAHECRHCMRIAFRNSQTRQTVQMSRVYQFMMLAQLVFAALDTEDEVSVLKSVEMQPTKPSTSMEAELTGAAAWMLCASKPISFHELVVEEVANSHERWLSTTDPLHKLAANAVLAALTRLAAEIRQKVAARREESFVSRSSKRPIANDSVGYRDPYASVFNEEQTGLWAMTHTKSTFNSAYLDMEDYELGLLRGVLPPLLEKQVDASGVSIKQVAMAMAAKEGDASGVSKPKSTNGMRASSSGAEMGEPAQAQQASPSSRDFARSLLTLRSQLAGWSLMMFSAATGLKEMVDVLIRLGELSPQHDQRSACSLRGATPMHAAASAHDYEICEMLLKRTRLPLIGPAATTADGLTPIDAALDPEFGARLHMLRGSYSYIAFLSHYKYEAASEARIFKEGIERVYKERPCDTEHIIHRDPKVFLDSDNLKTLSELRDNVRLSDVLVVILTPGVLSRPWCLIEMLTALDAGKPLISINISGRPSGSYNYEQMVAFLENLPAELERVNPGAIRVLAENGYPSIRRAGYDLACYLHNPISVPYDVTWSKNMLDATLKDMVEKLVSAKPPEFASRRMIAERKLAYWVTSFRMRKARRLPSSTS</sequence>
<dbReference type="AlphaFoldDB" id="A0A0M0K5Y9"/>
<evidence type="ECO:0000256" key="2">
    <source>
        <dbReference type="SAM" id="MobiDB-lite"/>
    </source>
</evidence>
<gene>
    <name evidence="3" type="ORF">Ctob_010890</name>
</gene>
<keyword evidence="1" id="KW-0040">ANK repeat</keyword>
<proteinExistence type="predicted"/>
<feature type="region of interest" description="Disordered" evidence="2">
    <location>
        <begin position="477"/>
        <end position="514"/>
    </location>
</feature>
<protein>
    <submittedName>
        <fullName evidence="3">Uncharacterized protein</fullName>
    </submittedName>
</protein>
<reference evidence="4" key="1">
    <citation type="journal article" date="2015" name="PLoS Genet.">
        <title>Genome Sequence and Transcriptome Analyses of Chrysochromulina tobin: Metabolic Tools for Enhanced Algal Fitness in the Prominent Order Prymnesiales (Haptophyceae).</title>
        <authorList>
            <person name="Hovde B.T."/>
            <person name="Deodato C.R."/>
            <person name="Hunsperger H.M."/>
            <person name="Ryken S.A."/>
            <person name="Yost W."/>
            <person name="Jha R.K."/>
            <person name="Patterson J."/>
            <person name="Monnat R.J. Jr."/>
            <person name="Barlow S.B."/>
            <person name="Starkenburg S.R."/>
            <person name="Cattolico R.A."/>
        </authorList>
    </citation>
    <scope>NUCLEOTIDE SEQUENCE</scope>
    <source>
        <strain evidence="4">CCMP291</strain>
    </source>
</reference>
<dbReference type="PROSITE" id="PS50088">
    <property type="entry name" value="ANK_REPEAT"/>
    <property type="match status" value="1"/>
</dbReference>
<dbReference type="PROSITE" id="PS00584">
    <property type="entry name" value="PFKB_KINASES_2"/>
    <property type="match status" value="1"/>
</dbReference>
<dbReference type="InterPro" id="IPR035897">
    <property type="entry name" value="Toll_tir_struct_dom_sf"/>
</dbReference>
<evidence type="ECO:0000313" key="3">
    <source>
        <dbReference type="EMBL" id="KOO34281.1"/>
    </source>
</evidence>
<comment type="caution">
    <text evidence="3">The sequence shown here is derived from an EMBL/GenBank/DDBJ whole genome shotgun (WGS) entry which is preliminary data.</text>
</comment>
<feature type="region of interest" description="Disordered" evidence="2">
    <location>
        <begin position="1"/>
        <end position="50"/>
    </location>
</feature>
<feature type="compositionally biased region" description="Low complexity" evidence="2">
    <location>
        <begin position="22"/>
        <end position="32"/>
    </location>
</feature>